<dbReference type="InterPro" id="IPR011051">
    <property type="entry name" value="RmlC_Cupin_sf"/>
</dbReference>
<dbReference type="GeneID" id="17358720"/>
<dbReference type="SUPFAM" id="SSF51182">
    <property type="entry name" value="RmlC-like cupins"/>
    <property type="match status" value="1"/>
</dbReference>
<dbReference type="Pfam" id="PF07883">
    <property type="entry name" value="Cupin_2"/>
    <property type="match status" value="1"/>
</dbReference>
<dbReference type="CDD" id="cd02209">
    <property type="entry name" value="cupin_XRE_C"/>
    <property type="match status" value="1"/>
</dbReference>
<dbReference type="EMBL" id="GL433836">
    <property type="protein sequence ID" value="EFN58978.1"/>
    <property type="molecule type" value="Genomic_DNA"/>
</dbReference>
<gene>
    <name evidence="2" type="ORF">CHLNCDRAFT_137599</name>
</gene>
<evidence type="ECO:0000259" key="1">
    <source>
        <dbReference type="Pfam" id="PF07883"/>
    </source>
</evidence>
<dbReference type="OrthoDB" id="504210at2759"/>
<evidence type="ECO:0000313" key="2">
    <source>
        <dbReference type="EMBL" id="EFN58978.1"/>
    </source>
</evidence>
<evidence type="ECO:0000313" key="3">
    <source>
        <dbReference type="Proteomes" id="UP000008141"/>
    </source>
</evidence>
<dbReference type="InParanoid" id="E1Z423"/>
<dbReference type="InterPro" id="IPR013096">
    <property type="entry name" value="Cupin_2"/>
</dbReference>
<reference evidence="2 3" key="1">
    <citation type="journal article" date="2010" name="Plant Cell">
        <title>The Chlorella variabilis NC64A genome reveals adaptation to photosymbiosis, coevolution with viruses, and cryptic sex.</title>
        <authorList>
            <person name="Blanc G."/>
            <person name="Duncan G."/>
            <person name="Agarkova I."/>
            <person name="Borodovsky M."/>
            <person name="Gurnon J."/>
            <person name="Kuo A."/>
            <person name="Lindquist E."/>
            <person name="Lucas S."/>
            <person name="Pangilinan J."/>
            <person name="Polle J."/>
            <person name="Salamov A."/>
            <person name="Terry A."/>
            <person name="Yamada T."/>
            <person name="Dunigan D.D."/>
            <person name="Grigoriev I.V."/>
            <person name="Claverie J.M."/>
            <person name="Van Etten J.L."/>
        </authorList>
    </citation>
    <scope>NUCLEOTIDE SEQUENCE [LARGE SCALE GENOMIC DNA]</scope>
    <source>
        <strain evidence="2 3">NC64A</strain>
    </source>
</reference>
<sequence>MVSSTHEHHDYVRKHKFTTPDVERDWRPRGYTCDLFVDPPGKEWVDFTHKEDELVVVVTGRMEFLIGGDRVVLEPGDEAFIPAGVKHSTKNMGASEARWLYGYA</sequence>
<proteinExistence type="predicted"/>
<dbReference type="Gene3D" id="2.60.120.10">
    <property type="entry name" value="Jelly Rolls"/>
    <property type="match status" value="1"/>
</dbReference>
<dbReference type="InterPro" id="IPR014710">
    <property type="entry name" value="RmlC-like_jellyroll"/>
</dbReference>
<organism evidence="3">
    <name type="scientific">Chlorella variabilis</name>
    <name type="common">Green alga</name>
    <dbReference type="NCBI Taxonomy" id="554065"/>
    <lineage>
        <taxon>Eukaryota</taxon>
        <taxon>Viridiplantae</taxon>
        <taxon>Chlorophyta</taxon>
        <taxon>core chlorophytes</taxon>
        <taxon>Trebouxiophyceae</taxon>
        <taxon>Chlorellales</taxon>
        <taxon>Chlorellaceae</taxon>
        <taxon>Chlorella clade</taxon>
        <taxon>Chlorella</taxon>
    </lineage>
</organism>
<dbReference type="AlphaFoldDB" id="E1Z423"/>
<name>E1Z423_CHLVA</name>
<feature type="domain" description="Cupin type-2" evidence="1">
    <location>
        <begin position="37"/>
        <end position="100"/>
    </location>
</feature>
<dbReference type="Proteomes" id="UP000008141">
    <property type="component" value="Unassembled WGS sequence"/>
</dbReference>
<keyword evidence="3" id="KW-1185">Reference proteome</keyword>
<accession>E1Z423</accession>
<protein>
    <recommendedName>
        <fullName evidence="1">Cupin type-2 domain-containing protein</fullName>
    </recommendedName>
</protein>
<dbReference type="RefSeq" id="XP_005851080.1">
    <property type="nucleotide sequence ID" value="XM_005851018.1"/>
</dbReference>
<dbReference type="KEGG" id="cvr:CHLNCDRAFT_137599"/>